<dbReference type="PANTHER" id="PTHR47468">
    <property type="entry name" value="OS08G0130000 PROTEIN"/>
    <property type="match status" value="1"/>
</dbReference>
<comment type="caution">
    <text evidence="8">The sequence shown here is derived from an EMBL/GenBank/DDBJ whole genome shotgun (WGS) entry which is preliminary data.</text>
</comment>
<proteinExistence type="inferred from homology"/>
<reference evidence="8" key="1">
    <citation type="journal article" date="2021" name="J. Hered.">
        <title>Genome Assembly of Salicaceae Populus deltoides (Eastern Cottonwood) I-69 Based on Nanopore Sequencing and Hi-C Technologies.</title>
        <authorList>
            <person name="Bai S."/>
            <person name="Wu H."/>
            <person name="Zhang J."/>
            <person name="Pan Z."/>
            <person name="Zhao W."/>
            <person name="Li Z."/>
            <person name="Tong C."/>
        </authorList>
    </citation>
    <scope>NUCLEOTIDE SEQUENCE</scope>
    <source>
        <tissue evidence="8">Leaf</tissue>
    </source>
</reference>
<feature type="transmembrane region" description="Helical" evidence="7">
    <location>
        <begin position="648"/>
        <end position="667"/>
    </location>
</feature>
<gene>
    <name evidence="8" type="ORF">H0E87_001347</name>
</gene>
<evidence type="ECO:0000256" key="1">
    <source>
        <dbReference type="ARBA" id="ARBA00004141"/>
    </source>
</evidence>
<name>A0A8T2ZRD7_POPDE</name>
<feature type="region of interest" description="Disordered" evidence="6">
    <location>
        <begin position="1"/>
        <end position="30"/>
    </location>
</feature>
<organism evidence="8 9">
    <name type="scientific">Populus deltoides</name>
    <name type="common">Eastern poplar</name>
    <name type="synonym">Eastern cottonwood</name>
    <dbReference type="NCBI Taxonomy" id="3696"/>
    <lineage>
        <taxon>Eukaryota</taxon>
        <taxon>Viridiplantae</taxon>
        <taxon>Streptophyta</taxon>
        <taxon>Embryophyta</taxon>
        <taxon>Tracheophyta</taxon>
        <taxon>Spermatophyta</taxon>
        <taxon>Magnoliopsida</taxon>
        <taxon>eudicotyledons</taxon>
        <taxon>Gunneridae</taxon>
        <taxon>Pentapetalae</taxon>
        <taxon>rosids</taxon>
        <taxon>fabids</taxon>
        <taxon>Malpighiales</taxon>
        <taxon>Salicaceae</taxon>
        <taxon>Saliceae</taxon>
        <taxon>Populus</taxon>
    </lineage>
</organism>
<keyword evidence="3 7" id="KW-0812">Transmembrane</keyword>
<feature type="transmembrane region" description="Helical" evidence="7">
    <location>
        <begin position="399"/>
        <end position="420"/>
    </location>
</feature>
<keyword evidence="9" id="KW-1185">Reference proteome</keyword>
<evidence type="ECO:0000313" key="9">
    <source>
        <dbReference type="Proteomes" id="UP000807159"/>
    </source>
</evidence>
<evidence type="ECO:0000256" key="2">
    <source>
        <dbReference type="ARBA" id="ARBA00009765"/>
    </source>
</evidence>
<evidence type="ECO:0000256" key="5">
    <source>
        <dbReference type="ARBA" id="ARBA00023136"/>
    </source>
</evidence>
<keyword evidence="5 7" id="KW-0472">Membrane</keyword>
<keyword evidence="4 7" id="KW-1133">Transmembrane helix</keyword>
<dbReference type="Gene3D" id="1.20.58.340">
    <property type="entry name" value="Magnesium transport protein CorA, transmembrane region"/>
    <property type="match status" value="2"/>
</dbReference>
<dbReference type="InterPro" id="IPR045863">
    <property type="entry name" value="CorA_TM1_TM2"/>
</dbReference>
<feature type="region of interest" description="Disordered" evidence="6">
    <location>
        <begin position="566"/>
        <end position="600"/>
    </location>
</feature>
<dbReference type="AlphaFoldDB" id="A0A8T2ZRD7"/>
<evidence type="ECO:0000256" key="3">
    <source>
        <dbReference type="ARBA" id="ARBA00022692"/>
    </source>
</evidence>
<feature type="transmembrane region" description="Helical" evidence="7">
    <location>
        <begin position="618"/>
        <end position="636"/>
    </location>
</feature>
<dbReference type="PANTHER" id="PTHR47468:SF1">
    <property type="entry name" value="OS08G0130000 PROTEIN"/>
    <property type="match status" value="1"/>
</dbReference>
<dbReference type="GO" id="GO:0016020">
    <property type="term" value="C:membrane"/>
    <property type="evidence" value="ECO:0007669"/>
    <property type="project" value="UniProtKB-SubCell"/>
</dbReference>
<dbReference type="InterPro" id="IPR002523">
    <property type="entry name" value="MgTranspt_CorA/ZnTranspt_ZntB"/>
</dbReference>
<feature type="transmembrane region" description="Helical" evidence="7">
    <location>
        <begin position="679"/>
        <end position="701"/>
    </location>
</feature>
<dbReference type="Pfam" id="PF01544">
    <property type="entry name" value="CorA"/>
    <property type="match status" value="1"/>
</dbReference>
<accession>A0A8T2ZRD7</accession>
<comment type="subcellular location">
    <subcellularLocation>
        <location evidence="1">Membrane</location>
        <topology evidence="1">Multi-pass membrane protein</topology>
    </subcellularLocation>
</comment>
<evidence type="ECO:0000256" key="6">
    <source>
        <dbReference type="SAM" id="MobiDB-lite"/>
    </source>
</evidence>
<comment type="similarity">
    <text evidence="2">Belongs to the CorA metal ion transporter (MIT) (TC 1.A.35) family.</text>
</comment>
<evidence type="ECO:0000313" key="8">
    <source>
        <dbReference type="EMBL" id="KAH8519871.1"/>
    </source>
</evidence>
<feature type="transmembrane region" description="Helical" evidence="7">
    <location>
        <begin position="355"/>
        <end position="379"/>
    </location>
</feature>
<dbReference type="InterPro" id="IPR045861">
    <property type="entry name" value="CorA_cytoplasmic_dom"/>
</dbReference>
<dbReference type="EMBL" id="JACEGQ020000001">
    <property type="protein sequence ID" value="KAH8519871.1"/>
    <property type="molecule type" value="Genomic_DNA"/>
</dbReference>
<evidence type="ECO:0000256" key="7">
    <source>
        <dbReference type="SAM" id="Phobius"/>
    </source>
</evidence>
<sequence>MHPDREENVGNGEAGEMDEDLKEDTPLEGTPLYRPRFSGMVRQKAYIFDGKGKYYNKDWDFAEPKENEFCWYHVELPKINQKLPLFAQSLIDILCPPLKLQDILSLVSNGPFCSHVDGALVFRVNSPGPPTSNYTFRLAARVTENSVITVSLGRVPRLGFSPTSESLLSQIPSVETLSSGETPSHHGGDQNERSGIVIREHVLEFLLTMNHSEEADNPVPESVSNLVVHIIDTHLDHLQDITTKFEMELDSVELELDKGGFALKKQMLDDRRFPKMHLNLQRILQVIAHGEQVFPRVKEKCSSKKWFSSEDINSLEELIGRLRRLKENVGFISNRVTAIQAGLDSWQAEQINKKLYYLSFLSIIFLPLSIITGVFGMNVGGVPWTEQKNPEVKAGFRNVMFVCVGVLVLVLLCFLFPALYSRIAAWRRMIALKRSCTKLFPVAEFMFTPEDTCPQGNFLRAGLGSVIIGNALCRQLSMISLTLPQKWKLCIFCNLCNTLHRYNIHRYKFVYVEGVRFNEYGFFEDLGWEKKIKVAAAVRIAWMLVDQSTQANDSDQTRYSHGIQENPIMMSSTSPGPSPSSVGTARTSTLTQTSTQESLADEKRPFHRIIETLRQQELGRHILILAVPMTIGLFSADNLVNKPLALRVIAVALALGFVGIWNVILLRTTCNEASNTIELLGIAFMLLAFYAFIACFLPESYLDPLPLLGSVNSSTCDCRLLHGEGQQR</sequence>
<dbReference type="SUPFAM" id="SSF143865">
    <property type="entry name" value="CorA soluble domain-like"/>
    <property type="match status" value="1"/>
</dbReference>
<feature type="compositionally biased region" description="Low complexity" evidence="6">
    <location>
        <begin position="571"/>
        <end position="598"/>
    </location>
</feature>
<evidence type="ECO:0000256" key="4">
    <source>
        <dbReference type="ARBA" id="ARBA00022989"/>
    </source>
</evidence>
<dbReference type="GO" id="GO:0046873">
    <property type="term" value="F:metal ion transmembrane transporter activity"/>
    <property type="evidence" value="ECO:0007669"/>
    <property type="project" value="InterPro"/>
</dbReference>
<dbReference type="Proteomes" id="UP000807159">
    <property type="component" value="Chromosome 1"/>
</dbReference>
<dbReference type="SUPFAM" id="SSF144083">
    <property type="entry name" value="Magnesium transport protein CorA, transmembrane region"/>
    <property type="match status" value="1"/>
</dbReference>
<protein>
    <submittedName>
        <fullName evidence="8">Uncharacterized protein</fullName>
    </submittedName>
</protein>